<dbReference type="Pfam" id="PF07719">
    <property type="entry name" value="TPR_2"/>
    <property type="match status" value="1"/>
</dbReference>
<feature type="repeat" description="TPR" evidence="3">
    <location>
        <begin position="57"/>
        <end position="90"/>
    </location>
</feature>
<keyword evidence="2 3" id="KW-0802">TPR repeat</keyword>
<evidence type="ECO:0000256" key="1">
    <source>
        <dbReference type="ARBA" id="ARBA00022737"/>
    </source>
</evidence>
<keyword evidence="1" id="KW-0677">Repeat</keyword>
<dbReference type="Proteomes" id="UP000598120">
    <property type="component" value="Unassembled WGS sequence"/>
</dbReference>
<dbReference type="EMBL" id="BMIC01000001">
    <property type="protein sequence ID" value="GFZ83498.1"/>
    <property type="molecule type" value="Genomic_DNA"/>
</dbReference>
<dbReference type="Pfam" id="PF13181">
    <property type="entry name" value="TPR_8"/>
    <property type="match status" value="1"/>
</dbReference>
<dbReference type="Pfam" id="PF13174">
    <property type="entry name" value="TPR_6"/>
    <property type="match status" value="1"/>
</dbReference>
<sequence>MNYAQVDFNKRPNDDLGDVEDMFQENFFEALKQSGIENHQRAIDALLKCEKLDNSKTVVYYELGKNYIALKNFGAAEDALKKATSKEPENEWYLDQLYEVYNLQNDTDKAIKTVKQLVKYHPDYRQDLASLYIKAKKYKDALKILDDLDAEFGVNQDRDYLRNEIYNLTGNDDDRIENLEERVKANPGNETNYLNLIYRYSETGDTKKAFETAKELLKIHPESRLVHLALYKFYLDANEPKNAILSMKTVLQSPEINPDAKAKVFNDFVNFVSKNPEYEKDLIEITALIDTDKSTKTLTELGQYYLKLNDKPKALQYFEEALKQDTKNFAIIKDVLLLQLDLNMDDKVVAKSKETIELFPAQPILYLINGVANNKLKQPKKAIESLETGLDYVIDDAKMEADFYTQLSLAHKLNNNITKSEAFTKKAEALIKQQQ</sequence>
<evidence type="ECO:0000256" key="2">
    <source>
        <dbReference type="ARBA" id="ARBA00022803"/>
    </source>
</evidence>
<keyword evidence="5" id="KW-1185">Reference proteome</keyword>
<evidence type="ECO:0000313" key="4">
    <source>
        <dbReference type="EMBL" id="GFZ83498.1"/>
    </source>
</evidence>
<proteinExistence type="predicted"/>
<feature type="repeat" description="TPR" evidence="3">
    <location>
        <begin position="295"/>
        <end position="328"/>
    </location>
</feature>
<dbReference type="InterPro" id="IPR019734">
    <property type="entry name" value="TPR_rpt"/>
</dbReference>
<reference evidence="4 5" key="1">
    <citation type="journal article" date="2014" name="Int. J. Syst. Evol. Microbiol.">
        <title>Complete genome sequence of Corynebacterium casei LMG S-19264T (=DSM 44701T), isolated from a smear-ripened cheese.</title>
        <authorList>
            <consortium name="US DOE Joint Genome Institute (JGI-PGF)"/>
            <person name="Walter F."/>
            <person name="Albersmeier A."/>
            <person name="Kalinowski J."/>
            <person name="Ruckert C."/>
        </authorList>
    </citation>
    <scope>NUCLEOTIDE SEQUENCE [LARGE SCALE GENOMIC DNA]</scope>
    <source>
        <strain evidence="4 5">CGMCC 1.15295</strain>
    </source>
</reference>
<gene>
    <name evidence="4" type="ORF">GCM10011531_12890</name>
</gene>
<dbReference type="AlphaFoldDB" id="A0A8J2TTZ9"/>
<dbReference type="InterPro" id="IPR013105">
    <property type="entry name" value="TPR_2"/>
</dbReference>
<dbReference type="PANTHER" id="PTHR44186">
    <property type="match status" value="1"/>
</dbReference>
<comment type="caution">
    <text evidence="4">The sequence shown here is derived from an EMBL/GenBank/DDBJ whole genome shotgun (WGS) entry which is preliminary data.</text>
</comment>
<dbReference type="SMART" id="SM00028">
    <property type="entry name" value="TPR"/>
    <property type="match status" value="5"/>
</dbReference>
<dbReference type="PANTHER" id="PTHR44186:SF1">
    <property type="entry name" value="BARDET-BIEDL SYNDROME 4 PROTEIN"/>
    <property type="match status" value="1"/>
</dbReference>
<organism evidence="4 5">
    <name type="scientific">Aquaticitalea lipolytica</name>
    <dbReference type="NCBI Taxonomy" id="1247562"/>
    <lineage>
        <taxon>Bacteria</taxon>
        <taxon>Pseudomonadati</taxon>
        <taxon>Bacteroidota</taxon>
        <taxon>Flavobacteriia</taxon>
        <taxon>Flavobacteriales</taxon>
        <taxon>Flavobacteriaceae</taxon>
        <taxon>Aquaticitalea</taxon>
    </lineage>
</organism>
<dbReference type="InterPro" id="IPR011990">
    <property type="entry name" value="TPR-like_helical_dom_sf"/>
</dbReference>
<dbReference type="PROSITE" id="PS50005">
    <property type="entry name" value="TPR"/>
    <property type="match status" value="2"/>
</dbReference>
<name>A0A8J2TTZ9_9FLAO</name>
<accession>A0A8J2TTZ9</accession>
<dbReference type="SUPFAM" id="SSF48452">
    <property type="entry name" value="TPR-like"/>
    <property type="match status" value="1"/>
</dbReference>
<dbReference type="Gene3D" id="1.25.40.10">
    <property type="entry name" value="Tetratricopeptide repeat domain"/>
    <property type="match status" value="3"/>
</dbReference>
<evidence type="ECO:0000313" key="5">
    <source>
        <dbReference type="Proteomes" id="UP000598120"/>
    </source>
</evidence>
<protein>
    <submittedName>
        <fullName evidence="4">Cytochrome c biosynthesis protein</fullName>
    </submittedName>
</protein>
<evidence type="ECO:0000256" key="3">
    <source>
        <dbReference type="PROSITE-ProRule" id="PRU00339"/>
    </source>
</evidence>